<name>A0AAW9JYG8_CARML</name>
<organism evidence="3 4">
    <name type="scientific">Carnobacterium maltaromaticum</name>
    <name type="common">Carnobacterium piscicola</name>
    <dbReference type="NCBI Taxonomy" id="2751"/>
    <lineage>
        <taxon>Bacteria</taxon>
        <taxon>Bacillati</taxon>
        <taxon>Bacillota</taxon>
        <taxon>Bacilli</taxon>
        <taxon>Lactobacillales</taxon>
        <taxon>Carnobacteriaceae</taxon>
        <taxon>Carnobacterium</taxon>
    </lineage>
</organism>
<dbReference type="Gene3D" id="1.10.10.2840">
    <property type="entry name" value="PucR C-terminal helix-turn-helix domain"/>
    <property type="match status" value="1"/>
</dbReference>
<dbReference type="AlphaFoldDB" id="A0AAW9JYG8"/>
<dbReference type="PANTHER" id="PTHR33744">
    <property type="entry name" value="CARBOHYDRATE DIACID REGULATOR"/>
    <property type="match status" value="1"/>
</dbReference>
<comment type="caution">
    <text evidence="3">The sequence shown here is derived from an EMBL/GenBank/DDBJ whole genome shotgun (WGS) entry which is preliminary data.</text>
</comment>
<feature type="domain" description="Purine catabolism PurC-like" evidence="1">
    <location>
        <begin position="7"/>
        <end position="127"/>
    </location>
</feature>
<accession>A0AAW9JYG8</accession>
<dbReference type="InterPro" id="IPR042070">
    <property type="entry name" value="PucR_C-HTH_sf"/>
</dbReference>
<feature type="domain" description="PucR C-terminal helix-turn-helix" evidence="2">
    <location>
        <begin position="477"/>
        <end position="534"/>
    </location>
</feature>
<dbReference type="Pfam" id="PF13556">
    <property type="entry name" value="HTH_30"/>
    <property type="match status" value="1"/>
</dbReference>
<dbReference type="InterPro" id="IPR012914">
    <property type="entry name" value="PucR_dom"/>
</dbReference>
<evidence type="ECO:0000259" key="2">
    <source>
        <dbReference type="Pfam" id="PF13556"/>
    </source>
</evidence>
<reference evidence="3" key="1">
    <citation type="submission" date="2023-08" db="EMBL/GenBank/DDBJ databases">
        <title>Genomic characterization of piscicolin 126 produced by Carnobacterium maltaromaticum CM22 strain isolated from salmon (Salmo salar).</title>
        <authorList>
            <person name="Gonzalez-Gragera E."/>
            <person name="Garcia-Lopez J.D."/>
            <person name="Teso-Perez C."/>
            <person name="Gimenez-Hernandez I."/>
            <person name="Peralta-Sanchez J.M."/>
            <person name="Valdivia E."/>
            <person name="Montalban-Lopez M."/>
            <person name="Martin-Platero A.M."/>
            <person name="Banos A."/>
            <person name="Martinez-Bueno M."/>
        </authorList>
    </citation>
    <scope>NUCLEOTIDE SEQUENCE</scope>
    <source>
        <strain evidence="3">CM22</strain>
    </source>
</reference>
<evidence type="ECO:0000313" key="3">
    <source>
        <dbReference type="EMBL" id="MDZ5760344.1"/>
    </source>
</evidence>
<proteinExistence type="predicted"/>
<evidence type="ECO:0000313" key="4">
    <source>
        <dbReference type="Proteomes" id="UP001290462"/>
    </source>
</evidence>
<evidence type="ECO:0000259" key="1">
    <source>
        <dbReference type="Pfam" id="PF07905"/>
    </source>
</evidence>
<protein>
    <submittedName>
        <fullName evidence="3">PucR family transcriptional regulator</fullName>
    </submittedName>
</protein>
<dbReference type="Proteomes" id="UP001290462">
    <property type="component" value="Unassembled WGS sequence"/>
</dbReference>
<dbReference type="EMBL" id="JAVBVO010000005">
    <property type="protein sequence ID" value="MDZ5760344.1"/>
    <property type="molecule type" value="Genomic_DNA"/>
</dbReference>
<gene>
    <name evidence="3" type="ORF">RAK27_17025</name>
</gene>
<dbReference type="InterPro" id="IPR051448">
    <property type="entry name" value="CdaR-like_regulators"/>
</dbReference>
<dbReference type="InterPro" id="IPR025736">
    <property type="entry name" value="PucR_C-HTH_dom"/>
</dbReference>
<dbReference type="Pfam" id="PF07905">
    <property type="entry name" value="PucR"/>
    <property type="match status" value="1"/>
</dbReference>
<dbReference type="RefSeq" id="WP_010049523.1">
    <property type="nucleotide sequence ID" value="NZ_JAVBVO010000005.1"/>
</dbReference>
<dbReference type="PANTHER" id="PTHR33744:SF1">
    <property type="entry name" value="DNA-BINDING TRANSCRIPTIONAL ACTIVATOR ADER"/>
    <property type="match status" value="1"/>
</dbReference>
<sequence>MPILLTDILDLDSLGDSRIISGTDGLTNEVSDIMVMEAPDVENWSSSGQLILTSLYSIQNYTEQQQFAFIEKLAHLKISGLIIKIDRFVEQIPNGFILGSQQFSLPIIEIPNKIRYTTILVEVMQLLSNHKARLLNRYRDVHSYFSILALNQATIGDILSALESYIHNPISLCTEDFNVLATTDSRLNLCDIQDEAEIEEKSEVNFTYQRKLVSHPNFAETSFWQLAIPIYTNEVGKKLLIIHEINHPTREIDFMAIENAVIALQMDMLKQFAVRNVKQNYRNDLFDDLLYGKCATPEQQVDYAQQIGLSANTTYRVIVWQFSNQKLTTQPSFEKRKKLADCGQQLIDRIKQHYPNIAYRIRSNRIVFIIEDTYFQPKKSIDFSSIMKKIYQNWQGESILLNIGISDPCTLKTLDSESKKSLQIIRQGQAFLKTDFILFYQDLGIYRVFAELEKNTELTTFIPAKLSILIDTYPEWIPTLKIFLDENQNLKKTAEQLFVHYKTISYRLTKIKELTTINFADAEELLAIQMGLRIYLLQNR</sequence>